<feature type="compositionally biased region" description="Polar residues" evidence="1">
    <location>
        <begin position="1"/>
        <end position="14"/>
    </location>
</feature>
<organism evidence="2 3">
    <name type="scientific">Acorus calamus</name>
    <name type="common">Sweet flag</name>
    <dbReference type="NCBI Taxonomy" id="4465"/>
    <lineage>
        <taxon>Eukaryota</taxon>
        <taxon>Viridiplantae</taxon>
        <taxon>Streptophyta</taxon>
        <taxon>Embryophyta</taxon>
        <taxon>Tracheophyta</taxon>
        <taxon>Spermatophyta</taxon>
        <taxon>Magnoliopsida</taxon>
        <taxon>Liliopsida</taxon>
        <taxon>Acoraceae</taxon>
        <taxon>Acorus</taxon>
    </lineage>
</organism>
<proteinExistence type="predicted"/>
<evidence type="ECO:0000256" key="1">
    <source>
        <dbReference type="SAM" id="MobiDB-lite"/>
    </source>
</evidence>
<comment type="caution">
    <text evidence="2">The sequence shown here is derived from an EMBL/GenBank/DDBJ whole genome shotgun (WGS) entry which is preliminary data.</text>
</comment>
<protein>
    <submittedName>
        <fullName evidence="2">Uncharacterized protein</fullName>
    </submittedName>
</protein>
<reference evidence="2" key="2">
    <citation type="submission" date="2023-06" db="EMBL/GenBank/DDBJ databases">
        <authorList>
            <person name="Ma L."/>
            <person name="Liu K.-W."/>
            <person name="Li Z."/>
            <person name="Hsiao Y.-Y."/>
            <person name="Qi Y."/>
            <person name="Fu T."/>
            <person name="Tang G."/>
            <person name="Zhang D."/>
            <person name="Sun W.-H."/>
            <person name="Liu D.-K."/>
            <person name="Li Y."/>
            <person name="Chen G.-Z."/>
            <person name="Liu X.-D."/>
            <person name="Liao X.-Y."/>
            <person name="Jiang Y.-T."/>
            <person name="Yu X."/>
            <person name="Hao Y."/>
            <person name="Huang J."/>
            <person name="Zhao X.-W."/>
            <person name="Ke S."/>
            <person name="Chen Y.-Y."/>
            <person name="Wu W.-L."/>
            <person name="Hsu J.-L."/>
            <person name="Lin Y.-F."/>
            <person name="Huang M.-D."/>
            <person name="Li C.-Y."/>
            <person name="Huang L."/>
            <person name="Wang Z.-W."/>
            <person name="Zhao X."/>
            <person name="Zhong W.-Y."/>
            <person name="Peng D.-H."/>
            <person name="Ahmad S."/>
            <person name="Lan S."/>
            <person name="Zhang J.-S."/>
            <person name="Tsai W.-C."/>
            <person name="Van De Peer Y."/>
            <person name="Liu Z.-J."/>
        </authorList>
    </citation>
    <scope>NUCLEOTIDE SEQUENCE</scope>
    <source>
        <strain evidence="2">CP</strain>
        <tissue evidence="2">Leaves</tissue>
    </source>
</reference>
<feature type="region of interest" description="Disordered" evidence="1">
    <location>
        <begin position="61"/>
        <end position="82"/>
    </location>
</feature>
<sequence length="112" mass="11912">MDLEQTVNSGSPNIKTPRKKGNISCAVELNSAGTSIGKSSALKKASEGASKDRTVMLGGCKQNKKTSEPRSVISLEKSQDHSARQMRVMRGLALAAPIGSPFHRNGFVSQVK</sequence>
<evidence type="ECO:0000313" key="2">
    <source>
        <dbReference type="EMBL" id="KAK1313384.1"/>
    </source>
</evidence>
<accession>A0AAV9EIQ1</accession>
<name>A0AAV9EIQ1_ACOCL</name>
<reference evidence="2" key="1">
    <citation type="journal article" date="2023" name="Nat. Commun.">
        <title>Diploid and tetraploid genomes of Acorus and the evolution of monocots.</title>
        <authorList>
            <person name="Ma L."/>
            <person name="Liu K.W."/>
            <person name="Li Z."/>
            <person name="Hsiao Y.Y."/>
            <person name="Qi Y."/>
            <person name="Fu T."/>
            <person name="Tang G.D."/>
            <person name="Zhang D."/>
            <person name="Sun W.H."/>
            <person name="Liu D.K."/>
            <person name="Li Y."/>
            <person name="Chen G.Z."/>
            <person name="Liu X.D."/>
            <person name="Liao X.Y."/>
            <person name="Jiang Y.T."/>
            <person name="Yu X."/>
            <person name="Hao Y."/>
            <person name="Huang J."/>
            <person name="Zhao X.W."/>
            <person name="Ke S."/>
            <person name="Chen Y.Y."/>
            <person name="Wu W.L."/>
            <person name="Hsu J.L."/>
            <person name="Lin Y.F."/>
            <person name="Huang M.D."/>
            <person name="Li C.Y."/>
            <person name="Huang L."/>
            <person name="Wang Z.W."/>
            <person name="Zhao X."/>
            <person name="Zhong W.Y."/>
            <person name="Peng D.H."/>
            <person name="Ahmad S."/>
            <person name="Lan S."/>
            <person name="Zhang J.S."/>
            <person name="Tsai W.C."/>
            <person name="Van de Peer Y."/>
            <person name="Liu Z.J."/>
        </authorList>
    </citation>
    <scope>NUCLEOTIDE SEQUENCE</scope>
    <source>
        <strain evidence="2">CP</strain>
    </source>
</reference>
<dbReference type="AlphaFoldDB" id="A0AAV9EIQ1"/>
<gene>
    <name evidence="2" type="ORF">QJS10_CPA06g02129</name>
</gene>
<feature type="region of interest" description="Disordered" evidence="1">
    <location>
        <begin position="1"/>
        <end position="21"/>
    </location>
</feature>
<dbReference type="EMBL" id="JAUJYO010000006">
    <property type="protein sequence ID" value="KAK1313384.1"/>
    <property type="molecule type" value="Genomic_DNA"/>
</dbReference>
<dbReference type="Proteomes" id="UP001180020">
    <property type="component" value="Unassembled WGS sequence"/>
</dbReference>
<evidence type="ECO:0000313" key="3">
    <source>
        <dbReference type="Proteomes" id="UP001180020"/>
    </source>
</evidence>
<keyword evidence="3" id="KW-1185">Reference proteome</keyword>